<dbReference type="InterPro" id="IPR051453">
    <property type="entry name" value="MBL_Glyoxalase_II"/>
</dbReference>
<evidence type="ECO:0000256" key="1">
    <source>
        <dbReference type="ARBA" id="ARBA00001947"/>
    </source>
</evidence>
<feature type="domain" description="Metallo-beta-lactamase" evidence="5">
    <location>
        <begin position="14"/>
        <end position="197"/>
    </location>
</feature>
<protein>
    <submittedName>
        <fullName evidence="6">Glyoxylase-like metal-dependent hydrolase (Beta-lactamase superfamily II)</fullName>
    </submittedName>
    <submittedName>
        <fullName evidence="7">MBL fold metallo-hydrolase</fullName>
    </submittedName>
</protein>
<evidence type="ECO:0000313" key="7">
    <source>
        <dbReference type="EMBL" id="UOO79811.1"/>
    </source>
</evidence>
<dbReference type="RefSeq" id="WP_132954177.1">
    <property type="nucleotide sequence ID" value="NZ_CALJUB010000073.1"/>
</dbReference>
<dbReference type="PANTHER" id="PTHR46233:SF3">
    <property type="entry name" value="HYDROXYACYLGLUTATHIONE HYDROLASE GLOC"/>
    <property type="match status" value="1"/>
</dbReference>
<dbReference type="GO" id="GO:0016787">
    <property type="term" value="F:hydrolase activity"/>
    <property type="evidence" value="ECO:0007669"/>
    <property type="project" value="UniProtKB-KW"/>
</dbReference>
<dbReference type="EMBL" id="CP091507">
    <property type="protein sequence ID" value="UOO79811.1"/>
    <property type="molecule type" value="Genomic_DNA"/>
</dbReference>
<dbReference type="Gene3D" id="3.60.15.10">
    <property type="entry name" value="Ribonuclease Z/Hydroxyacylglutathione hydrolase-like"/>
    <property type="match status" value="1"/>
</dbReference>
<dbReference type="InterPro" id="IPR036866">
    <property type="entry name" value="RibonucZ/Hydroxyglut_hydro"/>
</dbReference>
<evidence type="ECO:0000313" key="8">
    <source>
        <dbReference type="Proteomes" id="UP000294721"/>
    </source>
</evidence>
<dbReference type="PANTHER" id="PTHR46233">
    <property type="entry name" value="HYDROXYACYLGLUTATHIONE HYDROLASE GLOC"/>
    <property type="match status" value="1"/>
</dbReference>
<reference evidence="7" key="2">
    <citation type="submission" date="2021-12" db="EMBL/GenBank/DDBJ databases">
        <authorList>
            <person name="Veyrier F.J."/>
        </authorList>
    </citation>
    <scope>NUCLEOTIDE SEQUENCE</scope>
    <source>
        <strain evidence="7">1258/02</strain>
    </source>
</reference>
<evidence type="ECO:0000313" key="9">
    <source>
        <dbReference type="Proteomes" id="UP000829756"/>
    </source>
</evidence>
<dbReference type="SUPFAM" id="SSF56281">
    <property type="entry name" value="Metallo-hydrolase/oxidoreductase"/>
    <property type="match status" value="1"/>
</dbReference>
<sequence length="213" mass="23295">MALQFEIMPVTPFRQNCTLLWDDESGQAVLTDVGGDVAHVLQEAAKRQLQLQAVWLTHGHLDHAGGVADLLKQQAVPVWGPHADDGYLLESLPQTTASYASYGFPIAEAFVPDGWLSEGGKLKVGAYEFDVLHIPGHTPGHVVFYCAAEKLLIAGDVLFYESIGRTDFPRGNHADLISNITGKLLVLPEDTRVIPGHGRMTTIGHEKRHNPFL</sequence>
<evidence type="ECO:0000313" key="6">
    <source>
        <dbReference type="EMBL" id="TCP03720.1"/>
    </source>
</evidence>
<keyword evidence="3" id="KW-0378">Hydrolase</keyword>
<comment type="cofactor">
    <cofactor evidence="1">
        <name>Zn(2+)</name>
        <dbReference type="ChEBI" id="CHEBI:29105"/>
    </cofactor>
</comment>
<dbReference type="SMART" id="SM00849">
    <property type="entry name" value="Lactamase_B"/>
    <property type="match status" value="1"/>
</dbReference>
<dbReference type="CDD" id="cd07737">
    <property type="entry name" value="YcbL-like_MBL-fold"/>
    <property type="match status" value="1"/>
</dbReference>
<dbReference type="InterPro" id="IPR001279">
    <property type="entry name" value="Metallo-B-lactamas"/>
</dbReference>
<dbReference type="AlphaFoldDB" id="A0AAE9GZD5"/>
<evidence type="ECO:0000256" key="2">
    <source>
        <dbReference type="ARBA" id="ARBA00022723"/>
    </source>
</evidence>
<dbReference type="Proteomes" id="UP000829756">
    <property type="component" value="Chromosome"/>
</dbReference>
<reference evidence="6 8" key="1">
    <citation type="submission" date="2019-03" db="EMBL/GenBank/DDBJ databases">
        <title>Genomic Encyclopedia of Type Strains, Phase IV (KMG-IV): sequencing the most valuable type-strain genomes for metagenomic binning, comparative biology and taxonomic classification.</title>
        <authorList>
            <person name="Goeker M."/>
        </authorList>
    </citation>
    <scope>NUCLEOTIDE SEQUENCE [LARGE SCALE GENOMIC DNA]</scope>
    <source>
        <strain evidence="6 8">DSM 17474</strain>
    </source>
</reference>
<evidence type="ECO:0000256" key="4">
    <source>
        <dbReference type="ARBA" id="ARBA00022833"/>
    </source>
</evidence>
<proteinExistence type="predicted"/>
<dbReference type="Pfam" id="PF00753">
    <property type="entry name" value="Lactamase_B"/>
    <property type="match status" value="1"/>
</dbReference>
<evidence type="ECO:0000259" key="5">
    <source>
        <dbReference type="SMART" id="SM00849"/>
    </source>
</evidence>
<reference evidence="7" key="3">
    <citation type="journal article" date="2022" name="Res Sq">
        <title>Evolution of multicellular longitudinally dividing oral cavity symbionts (Neisseriaceae).</title>
        <authorList>
            <person name="Nyongesa S."/>
            <person name="Weber P."/>
            <person name="Bernet E."/>
            <person name="Pullido F."/>
            <person name="Nieckarz M."/>
            <person name="Delaby M."/>
            <person name="Nieves C."/>
            <person name="Viehboeck T."/>
            <person name="Krause N."/>
            <person name="Rivera-Millot A."/>
            <person name="Nakamura A."/>
            <person name="Vischer N."/>
            <person name="VanNieuwenhze M."/>
            <person name="Brun Y."/>
            <person name="Cava F."/>
            <person name="Bulgheresi S."/>
            <person name="Veyrier F."/>
        </authorList>
    </citation>
    <scope>NUCLEOTIDE SEQUENCE</scope>
    <source>
        <strain evidence="7">1258/02</strain>
    </source>
</reference>
<dbReference type="Proteomes" id="UP000294721">
    <property type="component" value="Unassembled WGS sequence"/>
</dbReference>
<accession>A0AAE9GZD5</accession>
<keyword evidence="4" id="KW-0862">Zinc</keyword>
<evidence type="ECO:0000256" key="3">
    <source>
        <dbReference type="ARBA" id="ARBA00022801"/>
    </source>
</evidence>
<name>A0AAE9GZD5_9NEIS</name>
<dbReference type="EMBL" id="SLXE01000019">
    <property type="protein sequence ID" value="TCP03720.1"/>
    <property type="molecule type" value="Genomic_DNA"/>
</dbReference>
<keyword evidence="2" id="KW-0479">Metal-binding</keyword>
<keyword evidence="8" id="KW-1185">Reference proteome</keyword>
<dbReference type="KEGG" id="usu:LVJ78_01940"/>
<gene>
    <name evidence="6" type="ORF">EV680_11911</name>
    <name evidence="7" type="ORF">LVJ78_01940</name>
</gene>
<dbReference type="GO" id="GO:0046872">
    <property type="term" value="F:metal ion binding"/>
    <property type="evidence" value="ECO:0007669"/>
    <property type="project" value="UniProtKB-KW"/>
</dbReference>
<organism evidence="7 9">
    <name type="scientific">Uruburuella suis</name>
    <dbReference type="NCBI Taxonomy" id="252130"/>
    <lineage>
        <taxon>Bacteria</taxon>
        <taxon>Pseudomonadati</taxon>
        <taxon>Pseudomonadota</taxon>
        <taxon>Betaproteobacteria</taxon>
        <taxon>Neisseriales</taxon>
        <taxon>Neisseriaceae</taxon>
        <taxon>Uruburuella</taxon>
    </lineage>
</organism>